<dbReference type="AlphaFoldDB" id="D2U1C6"/>
<organism evidence="1">
    <name type="scientific">Arsenophonus nasoniae</name>
    <name type="common">son-killer infecting Nasonia vitripennis</name>
    <dbReference type="NCBI Taxonomy" id="638"/>
    <lineage>
        <taxon>Bacteria</taxon>
        <taxon>Pseudomonadati</taxon>
        <taxon>Pseudomonadota</taxon>
        <taxon>Gammaproteobacteria</taxon>
        <taxon>Enterobacterales</taxon>
        <taxon>Morganellaceae</taxon>
        <taxon>Arsenophonus</taxon>
    </lineage>
</organism>
<dbReference type="EMBL" id="FN545235">
    <property type="protein sequence ID" value="CBA74515.1"/>
    <property type="molecule type" value="Genomic_DNA"/>
</dbReference>
<proteinExistence type="predicted"/>
<evidence type="ECO:0000313" key="1">
    <source>
        <dbReference type="EMBL" id="CBA74515.1"/>
    </source>
</evidence>
<protein>
    <submittedName>
        <fullName evidence="1">Uncharacterized protein</fullName>
    </submittedName>
</protein>
<gene>
    <name evidence="1" type="ORF">ARN_23430</name>
</gene>
<sequence length="64" mass="7282">MVISHTPKPTVWVFSVYGSLFQRGGGDLLINHHFKAIFRILYSCAKLVLLWEKSAIQSPQADEH</sequence>
<accession>D2U1C6</accession>
<reference evidence="1" key="1">
    <citation type="journal article" date="2010" name="Insect Mol. Biol.">
        <title>The draft genome sequence of Arsenophonus nasoniae, son-killer bacterium of Nasonia vitripennis, reveals genes associated with virulence and symbiosis.</title>
        <authorList>
            <person name="Wilkes T."/>
            <person name="Darby A.C."/>
            <person name="Choi J."/>
            <person name="Colborne J.K."/>
            <person name="Werren J.H."/>
            <person name="Hurst G.D.D."/>
        </authorList>
    </citation>
    <scope>NUCLEOTIDE SEQUENCE</scope>
</reference>
<name>D2U1C6_9GAMM</name>